<feature type="region of interest" description="Disordered" evidence="5">
    <location>
        <begin position="70"/>
        <end position="99"/>
    </location>
</feature>
<dbReference type="CDD" id="cd09317">
    <property type="entry name" value="TDT_Mae1_like"/>
    <property type="match status" value="1"/>
</dbReference>
<feature type="transmembrane region" description="Helical" evidence="6">
    <location>
        <begin position="176"/>
        <end position="201"/>
    </location>
</feature>
<evidence type="ECO:0000256" key="4">
    <source>
        <dbReference type="ARBA" id="ARBA00023136"/>
    </source>
</evidence>
<feature type="transmembrane region" description="Helical" evidence="6">
    <location>
        <begin position="221"/>
        <end position="242"/>
    </location>
</feature>
<keyword evidence="4 6" id="KW-0472">Membrane</keyword>
<dbReference type="InterPro" id="IPR038665">
    <property type="entry name" value="Voltage-dep_anion_channel_sf"/>
</dbReference>
<feature type="transmembrane region" description="Helical" evidence="6">
    <location>
        <begin position="33"/>
        <end position="55"/>
    </location>
</feature>
<dbReference type="InterPro" id="IPR004695">
    <property type="entry name" value="SLAC1/Mae1/Ssu1/TehA"/>
</dbReference>
<dbReference type="InterPro" id="IPR030185">
    <property type="entry name" value="Mae1"/>
</dbReference>
<dbReference type="Pfam" id="PF03595">
    <property type="entry name" value="SLAC1"/>
    <property type="match status" value="1"/>
</dbReference>
<evidence type="ECO:0000256" key="6">
    <source>
        <dbReference type="SAM" id="Phobius"/>
    </source>
</evidence>
<accession>A0A8T9C6Z0</accession>
<protein>
    <submittedName>
        <fullName evidence="7">Malic acid transport protein</fullName>
    </submittedName>
</protein>
<name>A0A8T9C6Z0_9HELO</name>
<dbReference type="EMBL" id="QGMK01000927">
    <property type="protein sequence ID" value="TVY75873.1"/>
    <property type="molecule type" value="Genomic_DNA"/>
</dbReference>
<evidence type="ECO:0000256" key="2">
    <source>
        <dbReference type="ARBA" id="ARBA00022692"/>
    </source>
</evidence>
<evidence type="ECO:0000256" key="1">
    <source>
        <dbReference type="ARBA" id="ARBA00004141"/>
    </source>
</evidence>
<feature type="transmembrane region" description="Helical" evidence="6">
    <location>
        <begin position="476"/>
        <end position="500"/>
    </location>
</feature>
<feature type="transmembrane region" description="Helical" evidence="6">
    <location>
        <begin position="320"/>
        <end position="344"/>
    </location>
</feature>
<dbReference type="PANTHER" id="PTHR31162:SF3">
    <property type="entry name" value="TRANSPORTER_MALIC ACID TRANSPORT PROTEIN, PUTATIVE-RELATED"/>
    <property type="match status" value="1"/>
</dbReference>
<keyword evidence="3 6" id="KW-1133">Transmembrane helix</keyword>
<feature type="transmembrane region" description="Helical" evidence="6">
    <location>
        <begin position="365"/>
        <end position="387"/>
    </location>
</feature>
<sequence>MALSNVGSLVLNILIFITTLVNFSYALTHLDALTLLFIYVITKVFVTPPDSGILAKSSLPRRMRIIIPENGYESPQCPGTPGNGNGNGKHRRMNGDTAGNGNGFSGGQIGLDNPQSQAYIQSRLRIEREDGDEKARTRKIGFRDRVSCYTWTWFTMTMATGGIANVLHAIPYRSDWLTIVGTVVFLFNLVLFLCNCILITLRFHWVPGSFKACFLSQSESLFIPASVVSAGTILINFCQYGLPKTGQWFQVTMQVCYWAYASMSVIASSGMYLIIWSTQSFPIHNMTPIWVFPAYPLLIVAPFAANLIDALPDSAAAARINSIAISFGAVCLQGTGFLVSLMIYSAFIYRLMTQKLPRETTRPGMFVSVGPSGFTAAGLVHIGSVLVPKIMPNDYMSLGNAEVSAVLKLLSDLVGLWLWGLCMWFFIVSLGAHWQVVRPNHPDHHLQFDMTWFSFVFPNSALVTATLAIGKSLDSRAIQILGTVLAVLLVLVWIGVWGMMIRALWLRRLLWPGEVDGSEASMRRWMGKHLGVSDSVTESGSGVKNEA</sequence>
<keyword evidence="2 6" id="KW-0812">Transmembrane</keyword>
<reference evidence="7 8" key="1">
    <citation type="submission" date="2018-05" db="EMBL/GenBank/DDBJ databases">
        <title>Genome sequencing and assembly of the regulated plant pathogen Lachnellula willkommii and related sister species for the development of diagnostic species identification markers.</title>
        <authorList>
            <person name="Giroux E."/>
            <person name="Bilodeau G."/>
        </authorList>
    </citation>
    <scope>NUCLEOTIDE SEQUENCE [LARGE SCALE GENOMIC DNA]</scope>
    <source>
        <strain evidence="7 8">CBS 268.59</strain>
    </source>
</reference>
<dbReference type="Proteomes" id="UP000469558">
    <property type="component" value="Unassembled WGS sequence"/>
</dbReference>
<feature type="transmembrane region" description="Helical" evidence="6">
    <location>
        <begin position="289"/>
        <end position="308"/>
    </location>
</feature>
<gene>
    <name evidence="7" type="primary">mae1</name>
    <name evidence="7" type="ORF">LSUE1_G005613</name>
</gene>
<evidence type="ECO:0000313" key="7">
    <source>
        <dbReference type="EMBL" id="TVY75873.1"/>
    </source>
</evidence>
<dbReference type="GO" id="GO:0016020">
    <property type="term" value="C:membrane"/>
    <property type="evidence" value="ECO:0007669"/>
    <property type="project" value="UniProtKB-SubCell"/>
</dbReference>
<dbReference type="AlphaFoldDB" id="A0A8T9C6Z0"/>
<organism evidence="7 8">
    <name type="scientific">Lachnellula suecica</name>
    <dbReference type="NCBI Taxonomy" id="602035"/>
    <lineage>
        <taxon>Eukaryota</taxon>
        <taxon>Fungi</taxon>
        <taxon>Dikarya</taxon>
        <taxon>Ascomycota</taxon>
        <taxon>Pezizomycotina</taxon>
        <taxon>Leotiomycetes</taxon>
        <taxon>Helotiales</taxon>
        <taxon>Lachnaceae</taxon>
        <taxon>Lachnellula</taxon>
    </lineage>
</organism>
<comment type="caution">
    <text evidence="7">The sequence shown here is derived from an EMBL/GenBank/DDBJ whole genome shotgun (WGS) entry which is preliminary data.</text>
</comment>
<keyword evidence="8" id="KW-1185">Reference proteome</keyword>
<evidence type="ECO:0000256" key="3">
    <source>
        <dbReference type="ARBA" id="ARBA00022989"/>
    </source>
</evidence>
<dbReference type="Gene3D" id="1.50.10.150">
    <property type="entry name" value="Voltage-dependent anion channel"/>
    <property type="match status" value="1"/>
</dbReference>
<evidence type="ECO:0000313" key="8">
    <source>
        <dbReference type="Proteomes" id="UP000469558"/>
    </source>
</evidence>
<dbReference type="GO" id="GO:0015140">
    <property type="term" value="F:malate transmembrane transporter activity"/>
    <property type="evidence" value="ECO:0007669"/>
    <property type="project" value="InterPro"/>
</dbReference>
<feature type="transmembrane region" description="Helical" evidence="6">
    <location>
        <begin position="416"/>
        <end position="437"/>
    </location>
</feature>
<evidence type="ECO:0000256" key="5">
    <source>
        <dbReference type="SAM" id="MobiDB-lite"/>
    </source>
</evidence>
<proteinExistence type="predicted"/>
<dbReference type="PANTHER" id="PTHR31162">
    <property type="entry name" value="MALIC ACID TRANSPORT PROTEIN-RELATED"/>
    <property type="match status" value="1"/>
</dbReference>
<feature type="transmembrane region" description="Helical" evidence="6">
    <location>
        <begin position="9"/>
        <end position="27"/>
    </location>
</feature>
<dbReference type="OrthoDB" id="2901184at2759"/>
<feature type="transmembrane region" description="Helical" evidence="6">
    <location>
        <begin position="449"/>
        <end position="470"/>
    </location>
</feature>
<feature type="transmembrane region" description="Helical" evidence="6">
    <location>
        <begin position="257"/>
        <end position="277"/>
    </location>
</feature>
<comment type="subcellular location">
    <subcellularLocation>
        <location evidence="1">Membrane</location>
        <topology evidence="1">Multi-pass membrane protein</topology>
    </subcellularLocation>
</comment>
<feature type="transmembrane region" description="Helical" evidence="6">
    <location>
        <begin position="148"/>
        <end position="170"/>
    </location>
</feature>